<protein>
    <submittedName>
        <fullName evidence="2">Glycosyltransferase family 32 protein</fullName>
    </submittedName>
</protein>
<gene>
    <name evidence="2" type="ORF">ACFOY0_15905</name>
</gene>
<accession>A0ABV8W7H4</accession>
<dbReference type="RefSeq" id="WP_179004061.1">
    <property type="nucleotide sequence ID" value="NZ_JBHSCO010000004.1"/>
</dbReference>
<dbReference type="PANTHER" id="PTHR32385:SF15">
    <property type="entry name" value="INOSITOL PHOSPHOCERAMIDE MANNOSYLTRANSFERASE 1"/>
    <property type="match status" value="1"/>
</dbReference>
<dbReference type="InterPro" id="IPR029044">
    <property type="entry name" value="Nucleotide-diphossugar_trans"/>
</dbReference>
<dbReference type="InterPro" id="IPR007577">
    <property type="entry name" value="GlycoTrfase_DXD_sugar-bd_CS"/>
</dbReference>
<dbReference type="Pfam" id="PF04488">
    <property type="entry name" value="Gly_transf_sug"/>
    <property type="match status" value="1"/>
</dbReference>
<evidence type="ECO:0000313" key="3">
    <source>
        <dbReference type="Proteomes" id="UP001595719"/>
    </source>
</evidence>
<evidence type="ECO:0000256" key="1">
    <source>
        <dbReference type="ARBA" id="ARBA00022679"/>
    </source>
</evidence>
<sequence length="252" mass="30153">MIPKKIHFCWYGRGAYNDVIEKCIKSWSDKLPDYEIKKWDESNTPFDKLPFLRILYKQKKWSFISDYMRLYSIYTEGGIYLDTDIEILKNFKELLSEDSFVGFQTNLDNKYPLNSAVIGAVKNSNFILECIKATERKQRLHFNAMGGPPIVTNILYKYGLNSYKKQHLKKVLLLPTEYFYPFSWLEKFTSDCVTENTICIHWWEDSWVNKKKDLAYFIDSAKRKIEKAPLIFLNRIKYYLNKEKFYHINNDI</sequence>
<dbReference type="SUPFAM" id="SSF53448">
    <property type="entry name" value="Nucleotide-diphospho-sugar transferases"/>
    <property type="match status" value="1"/>
</dbReference>
<reference evidence="3" key="1">
    <citation type="journal article" date="2019" name="Int. J. Syst. Evol. Microbiol.">
        <title>The Global Catalogue of Microorganisms (GCM) 10K type strain sequencing project: providing services to taxonomists for standard genome sequencing and annotation.</title>
        <authorList>
            <consortium name="The Broad Institute Genomics Platform"/>
            <consortium name="The Broad Institute Genome Sequencing Center for Infectious Disease"/>
            <person name="Wu L."/>
            <person name="Ma J."/>
        </authorList>
    </citation>
    <scope>NUCLEOTIDE SEQUENCE [LARGE SCALE GENOMIC DNA]</scope>
    <source>
        <strain evidence="3">CGMCC 1.15345</strain>
    </source>
</reference>
<proteinExistence type="predicted"/>
<evidence type="ECO:0000313" key="2">
    <source>
        <dbReference type="EMBL" id="MFC4392484.1"/>
    </source>
</evidence>
<dbReference type="Proteomes" id="UP001595719">
    <property type="component" value="Unassembled WGS sequence"/>
</dbReference>
<dbReference type="EMBL" id="JBHSCO010000004">
    <property type="protein sequence ID" value="MFC4392484.1"/>
    <property type="molecule type" value="Genomic_DNA"/>
</dbReference>
<organism evidence="2 3">
    <name type="scientific">Flavobacterium quisquiliarum</name>
    <dbReference type="NCBI Taxonomy" id="1834436"/>
    <lineage>
        <taxon>Bacteria</taxon>
        <taxon>Pseudomonadati</taxon>
        <taxon>Bacteroidota</taxon>
        <taxon>Flavobacteriia</taxon>
        <taxon>Flavobacteriales</taxon>
        <taxon>Flavobacteriaceae</taxon>
        <taxon>Flavobacterium</taxon>
    </lineage>
</organism>
<keyword evidence="1" id="KW-0808">Transferase</keyword>
<comment type="caution">
    <text evidence="2">The sequence shown here is derived from an EMBL/GenBank/DDBJ whole genome shotgun (WGS) entry which is preliminary data.</text>
</comment>
<name>A0ABV8W7H4_9FLAO</name>
<dbReference type="PANTHER" id="PTHR32385">
    <property type="entry name" value="MANNOSYL PHOSPHORYLINOSITOL CERAMIDE SYNTHASE"/>
    <property type="match status" value="1"/>
</dbReference>
<keyword evidence="3" id="KW-1185">Reference proteome</keyword>
<dbReference type="Gene3D" id="3.90.550.20">
    <property type="match status" value="1"/>
</dbReference>
<dbReference type="InterPro" id="IPR051706">
    <property type="entry name" value="Glycosyltransferase_domain"/>
</dbReference>